<dbReference type="Proteomes" id="UP000186904">
    <property type="component" value="Unassembled WGS sequence"/>
</dbReference>
<evidence type="ECO:0000259" key="2">
    <source>
        <dbReference type="Pfam" id="PF00144"/>
    </source>
</evidence>
<sequence length="399" mass="44225">MRRFTRLLTAIVAGALLLGIPTYFWIGERSMVLRALYPVSVALAAPTLHCSPNAPEWMSSASKYSLWDNASPAGQLAYISTDGVIHECHYGWTGTPLTSPLVSSHTRFRYASMTKLLTAHLVLREVQVGRLALDDLILHRLSVAAEPQDERLSQITVEHLLRHSAGFDRLKTTDSMVVRNRKPWCPYVTDPLSTLRLDFTPGSRYAYSNLNYCLLGMVLERGASELRDFRALMEQEYDLAARGIRFIDGPYLEDEVIYDFRHSGFYGEDYWRYFDFKALSSAAGLSGSAMALAELLSSLRTDGQFPVTQAPAEEICREDLFRGCYGYGVFSYQSAAEQLRIHVQPGLLYGAPSLAILDGQGGVTVWVGSGTRAFGSSTDAMLEQLYAALDAYYSGAASP</sequence>
<dbReference type="PANTHER" id="PTHR43283:SF3">
    <property type="entry name" value="BETA-LACTAMASE FAMILY PROTEIN (AFU_ORTHOLOGUE AFUA_5G07500)"/>
    <property type="match status" value="1"/>
</dbReference>
<dbReference type="EMBL" id="FOGN01000001">
    <property type="protein sequence ID" value="SER48315.1"/>
    <property type="molecule type" value="Genomic_DNA"/>
</dbReference>
<evidence type="ECO:0000313" key="6">
    <source>
        <dbReference type="Proteomes" id="UP000186904"/>
    </source>
</evidence>
<organism evidence="3 6">
    <name type="scientific">Halopseudomonas bauzanensis</name>
    <dbReference type="NCBI Taxonomy" id="653930"/>
    <lineage>
        <taxon>Bacteria</taxon>
        <taxon>Pseudomonadati</taxon>
        <taxon>Pseudomonadota</taxon>
        <taxon>Gammaproteobacteria</taxon>
        <taxon>Pseudomonadales</taxon>
        <taxon>Pseudomonadaceae</taxon>
        <taxon>Halopseudomonas</taxon>
    </lineage>
</organism>
<evidence type="ECO:0000313" key="4">
    <source>
        <dbReference type="EMBL" id="SFL72992.1"/>
    </source>
</evidence>
<dbReference type="EMBL" id="FOUA01000001">
    <property type="protein sequence ID" value="SFL72992.1"/>
    <property type="molecule type" value="Genomic_DNA"/>
</dbReference>
<dbReference type="STRING" id="653930.SAMN05216589_0693"/>
<evidence type="ECO:0000313" key="5">
    <source>
        <dbReference type="Proteomes" id="UP000186599"/>
    </source>
</evidence>
<dbReference type="Pfam" id="PF00144">
    <property type="entry name" value="Beta-lactamase"/>
    <property type="match status" value="1"/>
</dbReference>
<dbReference type="InterPro" id="IPR050789">
    <property type="entry name" value="Diverse_Enzym_Activities"/>
</dbReference>
<dbReference type="AlphaFoldDB" id="A0A1H9PKD3"/>
<protein>
    <submittedName>
        <fullName evidence="3">D-alanyl-D-alanine carboxypeptidase</fullName>
    </submittedName>
</protein>
<keyword evidence="5" id="KW-1185">Reference proteome</keyword>
<reference evidence="5 6" key="1">
    <citation type="submission" date="2016-10" db="EMBL/GenBank/DDBJ databases">
        <authorList>
            <person name="de Groot N.N."/>
        </authorList>
    </citation>
    <scope>NUCLEOTIDE SEQUENCE [LARGE SCALE GENOMIC DNA]</scope>
    <source>
        <strain evidence="4 5">CGMCC 1.9095</strain>
        <strain evidence="3 6">DSM 22558</strain>
    </source>
</reference>
<evidence type="ECO:0000313" key="3">
    <source>
        <dbReference type="EMBL" id="SER48315.1"/>
    </source>
</evidence>
<dbReference type="InterPro" id="IPR001466">
    <property type="entry name" value="Beta-lactam-related"/>
</dbReference>
<dbReference type="Proteomes" id="UP000186599">
    <property type="component" value="Unassembled WGS sequence"/>
</dbReference>
<keyword evidence="1" id="KW-0472">Membrane</keyword>
<dbReference type="RefSeq" id="WP_074777795.1">
    <property type="nucleotide sequence ID" value="NZ_FOGN01000001.1"/>
</dbReference>
<keyword evidence="3" id="KW-0645">Protease</keyword>
<accession>A0A1H9PKD3</accession>
<keyword evidence="3" id="KW-0121">Carboxypeptidase</keyword>
<dbReference type="PANTHER" id="PTHR43283">
    <property type="entry name" value="BETA-LACTAMASE-RELATED"/>
    <property type="match status" value="1"/>
</dbReference>
<dbReference type="Gene3D" id="3.40.710.10">
    <property type="entry name" value="DD-peptidase/beta-lactamase superfamily"/>
    <property type="match status" value="1"/>
</dbReference>
<name>A0A1H9PKD3_9GAMM</name>
<feature type="transmembrane region" description="Helical" evidence="1">
    <location>
        <begin position="7"/>
        <end position="26"/>
    </location>
</feature>
<keyword evidence="1" id="KW-1133">Transmembrane helix</keyword>
<dbReference type="GO" id="GO:0004180">
    <property type="term" value="F:carboxypeptidase activity"/>
    <property type="evidence" value="ECO:0007669"/>
    <property type="project" value="UniProtKB-KW"/>
</dbReference>
<dbReference type="OrthoDB" id="9799367at2"/>
<evidence type="ECO:0000256" key="1">
    <source>
        <dbReference type="SAM" id="Phobius"/>
    </source>
</evidence>
<keyword evidence="3" id="KW-0378">Hydrolase</keyword>
<keyword evidence="1" id="KW-0812">Transmembrane</keyword>
<dbReference type="SUPFAM" id="SSF56601">
    <property type="entry name" value="beta-lactamase/transpeptidase-like"/>
    <property type="match status" value="1"/>
</dbReference>
<feature type="domain" description="Beta-lactamase-related" evidence="2">
    <location>
        <begin position="78"/>
        <end position="346"/>
    </location>
</feature>
<dbReference type="InterPro" id="IPR012338">
    <property type="entry name" value="Beta-lactam/transpept-like"/>
</dbReference>
<proteinExistence type="predicted"/>
<gene>
    <name evidence="4" type="ORF">SAMN04487855_0932</name>
    <name evidence="3" type="ORF">SAMN05216589_0693</name>
</gene>